<dbReference type="EMBL" id="CP007032">
    <property type="protein sequence ID" value="AHF07410.1"/>
    <property type="molecule type" value="Genomic_DNA"/>
</dbReference>
<protein>
    <submittedName>
        <fullName evidence="2">Stage III sporulation protein AC</fullName>
    </submittedName>
</protein>
<reference evidence="2 3" key="1">
    <citation type="submission" date="2013-12" db="EMBL/GenBank/DDBJ databases">
        <authorList>
            <consortium name="DOE Joint Genome Institute"/>
            <person name="Smidt H."/>
            <person name="Huntemann M."/>
            <person name="Han J."/>
            <person name="Chen A."/>
            <person name="Kyrpides N."/>
            <person name="Mavromatis K."/>
            <person name="Markowitz V."/>
            <person name="Palaniappan K."/>
            <person name="Ivanova N."/>
            <person name="Schaumberg A."/>
            <person name="Pati A."/>
            <person name="Liolios K."/>
            <person name="Nordberg H.P."/>
            <person name="Cantor M.N."/>
            <person name="Hua S.X."/>
            <person name="Woyke T."/>
        </authorList>
    </citation>
    <scope>NUCLEOTIDE SEQUENCE [LARGE SCALE GENOMIC DNA]</scope>
    <source>
        <strain evidence="3">DSM 15288</strain>
    </source>
</reference>
<dbReference type="InterPro" id="IPR025664">
    <property type="entry name" value="Spore_III_AC/AD"/>
</dbReference>
<dbReference type="InterPro" id="IPR009570">
    <property type="entry name" value="Spore_III_AC"/>
</dbReference>
<dbReference type="HOGENOM" id="CLU_194471_2_0_9"/>
<keyword evidence="1" id="KW-0472">Membrane</keyword>
<keyword evidence="1" id="KW-1133">Transmembrane helix</keyword>
<name>W0E965_9FIRM</name>
<dbReference type="Proteomes" id="UP000010847">
    <property type="component" value="Chromosome"/>
</dbReference>
<keyword evidence="1" id="KW-0812">Transmembrane</keyword>
<proteinExistence type="predicted"/>
<dbReference type="Pfam" id="PF06686">
    <property type="entry name" value="SpoIIIAC"/>
    <property type="match status" value="1"/>
</dbReference>
<dbReference type="KEGG" id="dmt:DESME_10480"/>
<dbReference type="AlphaFoldDB" id="W0E965"/>
<organism evidence="2 3">
    <name type="scientific">Desulfitobacterium metallireducens DSM 15288</name>
    <dbReference type="NCBI Taxonomy" id="871968"/>
    <lineage>
        <taxon>Bacteria</taxon>
        <taxon>Bacillati</taxon>
        <taxon>Bacillota</taxon>
        <taxon>Clostridia</taxon>
        <taxon>Eubacteriales</taxon>
        <taxon>Desulfitobacteriaceae</taxon>
        <taxon>Desulfitobacterium</taxon>
    </lineage>
</organism>
<keyword evidence="3" id="KW-1185">Reference proteome</keyword>
<gene>
    <name evidence="2" type="ORF">DESME_10480</name>
</gene>
<evidence type="ECO:0000256" key="1">
    <source>
        <dbReference type="SAM" id="Phobius"/>
    </source>
</evidence>
<feature type="transmembrane region" description="Helical" evidence="1">
    <location>
        <begin position="35"/>
        <end position="58"/>
    </location>
</feature>
<feature type="transmembrane region" description="Helical" evidence="1">
    <location>
        <begin position="6"/>
        <end position="23"/>
    </location>
</feature>
<evidence type="ECO:0000313" key="3">
    <source>
        <dbReference type="Proteomes" id="UP000010847"/>
    </source>
</evidence>
<accession>W0E965</accession>
<sequence>MSFDMVLKIAGIGLLVGILVMVLDQANRREISQLTVLAGVVVVLYIVVQAVGDLFSLVKSVFQLY</sequence>
<dbReference type="eggNOG" id="ENOG5032ZY3">
    <property type="taxonomic scope" value="Bacteria"/>
</dbReference>
<evidence type="ECO:0000313" key="2">
    <source>
        <dbReference type="EMBL" id="AHF07410.1"/>
    </source>
</evidence>
<dbReference type="NCBIfam" id="TIGR02848">
    <property type="entry name" value="spore_III_AC"/>
    <property type="match status" value="1"/>
</dbReference>
<dbReference type="STRING" id="871968.DESME_10480"/>
<dbReference type="RefSeq" id="WP_006716058.1">
    <property type="nucleotide sequence ID" value="NZ_CP007032.1"/>
</dbReference>